<evidence type="ECO:0000256" key="8">
    <source>
        <dbReference type="PIRSR" id="PIRSR601929-1"/>
    </source>
</evidence>
<proteinExistence type="inferred from homology"/>
<keyword evidence="5 8" id="KW-0479">Metal-binding</keyword>
<dbReference type="InterPro" id="IPR011051">
    <property type="entry name" value="RmlC_Cupin_sf"/>
</dbReference>
<feature type="disulfide bond" evidence="10">
    <location>
        <begin position="35"/>
        <end position="51"/>
    </location>
</feature>
<feature type="binding site" evidence="8">
    <location>
        <position position="120"/>
    </location>
    <ligand>
        <name>oxalate</name>
        <dbReference type="ChEBI" id="CHEBI:30623"/>
    </ligand>
</feature>
<comment type="subcellular location">
    <subcellularLocation>
        <location evidence="1 11">Secreted</location>
        <location evidence="1 11">Extracellular space</location>
        <location evidence="1 11">Apoplast</location>
    </subcellularLocation>
</comment>
<feature type="binding site" evidence="8">
    <location>
        <position position="110"/>
    </location>
    <ligand>
        <name>oxalate</name>
        <dbReference type="ChEBI" id="CHEBI:30623"/>
    </ligand>
</feature>
<comment type="caution">
    <text evidence="13">The sequence shown here is derived from an EMBL/GenBank/DDBJ whole genome shotgun (WGS) entry which is preliminary data.</text>
</comment>
<evidence type="ECO:0000256" key="9">
    <source>
        <dbReference type="PIRSR" id="PIRSR601929-2"/>
    </source>
</evidence>
<dbReference type="InterPro" id="IPR001929">
    <property type="entry name" value="Germin"/>
</dbReference>
<dbReference type="SMART" id="SM00835">
    <property type="entry name" value="Cupin_1"/>
    <property type="match status" value="1"/>
</dbReference>
<evidence type="ECO:0000313" key="13">
    <source>
        <dbReference type="EMBL" id="KAJ8499884.1"/>
    </source>
</evidence>
<dbReference type="Pfam" id="PF00190">
    <property type="entry name" value="Cupin_1"/>
    <property type="match status" value="1"/>
</dbReference>
<dbReference type="PROSITE" id="PS00725">
    <property type="entry name" value="GERMIN"/>
    <property type="match status" value="1"/>
</dbReference>
<feature type="binding site" evidence="9">
    <location>
        <position position="120"/>
    </location>
    <ligand>
        <name>Mn(2+)</name>
        <dbReference type="ChEBI" id="CHEBI:29035"/>
    </ligand>
</feature>
<dbReference type="PRINTS" id="PR00325">
    <property type="entry name" value="GERMIN"/>
</dbReference>
<dbReference type="Gene3D" id="2.60.120.10">
    <property type="entry name" value="Jelly Rolls"/>
    <property type="match status" value="1"/>
</dbReference>
<keyword evidence="4 11" id="KW-0964">Secreted</keyword>
<feature type="binding site" evidence="9">
    <location>
        <position position="115"/>
    </location>
    <ligand>
        <name>Mn(2+)</name>
        <dbReference type="ChEBI" id="CHEBI:29035"/>
    </ligand>
</feature>
<evidence type="ECO:0000256" key="2">
    <source>
        <dbReference type="ARBA" id="ARBA00007456"/>
    </source>
</evidence>
<dbReference type="PANTHER" id="PTHR31238">
    <property type="entry name" value="GERMIN-LIKE PROTEIN SUBFAMILY 3 MEMBER 3"/>
    <property type="match status" value="1"/>
</dbReference>
<dbReference type="GO" id="GO:0030145">
    <property type="term" value="F:manganese ion binding"/>
    <property type="evidence" value="ECO:0007669"/>
    <property type="project" value="UniProtKB-UniRule"/>
</dbReference>
<evidence type="ECO:0000256" key="7">
    <source>
        <dbReference type="ARBA" id="ARBA00023211"/>
    </source>
</evidence>
<dbReference type="Proteomes" id="UP001222027">
    <property type="component" value="Unassembled WGS sequence"/>
</dbReference>
<evidence type="ECO:0000313" key="14">
    <source>
        <dbReference type="Proteomes" id="UP001222027"/>
    </source>
</evidence>
<protein>
    <recommendedName>
        <fullName evidence="11">Germin-like protein</fullName>
    </recommendedName>
</protein>
<keyword evidence="14" id="KW-1185">Reference proteome</keyword>
<evidence type="ECO:0000256" key="6">
    <source>
        <dbReference type="ARBA" id="ARBA00023157"/>
    </source>
</evidence>
<feature type="binding site" evidence="8">
    <location>
        <position position="100"/>
    </location>
    <ligand>
        <name>oxalate</name>
        <dbReference type="ChEBI" id="CHEBI:30623"/>
    </ligand>
</feature>
<feature type="binding site" evidence="8">
    <location>
        <position position="115"/>
    </location>
    <ligand>
        <name>oxalate</name>
        <dbReference type="ChEBI" id="CHEBI:30623"/>
    </ligand>
</feature>
<dbReference type="FunFam" id="2.60.120.10:FF:000005">
    <property type="entry name" value="Germin-like protein subfamily 1 member 8"/>
    <property type="match status" value="1"/>
</dbReference>
<accession>A0AAV8PVN8</accession>
<dbReference type="SUPFAM" id="SSF51182">
    <property type="entry name" value="RmlC-like cupins"/>
    <property type="match status" value="1"/>
</dbReference>
<feature type="signal peptide" evidence="11">
    <location>
        <begin position="1"/>
        <end position="26"/>
    </location>
</feature>
<evidence type="ECO:0000256" key="4">
    <source>
        <dbReference type="ARBA" id="ARBA00022525"/>
    </source>
</evidence>
<evidence type="ECO:0000259" key="12">
    <source>
        <dbReference type="SMART" id="SM00835"/>
    </source>
</evidence>
<gene>
    <name evidence="13" type="ORF">OPV22_010436</name>
</gene>
<keyword evidence="3 11" id="KW-0052">Apoplast</keyword>
<organism evidence="13 14">
    <name type="scientific">Ensete ventricosum</name>
    <name type="common">Abyssinian banana</name>
    <name type="synonym">Musa ensete</name>
    <dbReference type="NCBI Taxonomy" id="4639"/>
    <lineage>
        <taxon>Eukaryota</taxon>
        <taxon>Viridiplantae</taxon>
        <taxon>Streptophyta</taxon>
        <taxon>Embryophyta</taxon>
        <taxon>Tracheophyta</taxon>
        <taxon>Spermatophyta</taxon>
        <taxon>Magnoliopsida</taxon>
        <taxon>Liliopsida</taxon>
        <taxon>Zingiberales</taxon>
        <taxon>Musaceae</taxon>
        <taxon>Ensete</taxon>
    </lineage>
</organism>
<dbReference type="GO" id="GO:0048046">
    <property type="term" value="C:apoplast"/>
    <property type="evidence" value="ECO:0007669"/>
    <property type="project" value="UniProtKB-SubCell"/>
</dbReference>
<evidence type="ECO:0000256" key="1">
    <source>
        <dbReference type="ARBA" id="ARBA00004271"/>
    </source>
</evidence>
<feature type="domain" description="Cupin type-1" evidence="12">
    <location>
        <begin position="74"/>
        <end position="213"/>
    </location>
</feature>
<dbReference type="InterPro" id="IPR019780">
    <property type="entry name" value="Germin_Mn-BS"/>
</dbReference>
<feature type="chain" id="PRO_5043112963" description="Germin-like protein" evidence="11">
    <location>
        <begin position="27"/>
        <end position="221"/>
    </location>
</feature>
<keyword evidence="7 8" id="KW-0464">Manganese</keyword>
<evidence type="ECO:0000256" key="5">
    <source>
        <dbReference type="ARBA" id="ARBA00022723"/>
    </source>
</evidence>
<dbReference type="InterPro" id="IPR006045">
    <property type="entry name" value="Cupin_1"/>
</dbReference>
<evidence type="ECO:0000256" key="10">
    <source>
        <dbReference type="PIRSR" id="PIRSR601929-3"/>
    </source>
</evidence>
<dbReference type="InterPro" id="IPR014710">
    <property type="entry name" value="RmlC-like_jellyroll"/>
</dbReference>
<evidence type="ECO:0000256" key="3">
    <source>
        <dbReference type="ARBA" id="ARBA00022523"/>
    </source>
</evidence>
<reference evidence="13 14" key="1">
    <citation type="submission" date="2022-12" db="EMBL/GenBank/DDBJ databases">
        <title>Chromosome-scale assembly of the Ensete ventricosum genome.</title>
        <authorList>
            <person name="Dussert Y."/>
            <person name="Stocks J."/>
            <person name="Wendawek A."/>
            <person name="Woldeyes F."/>
            <person name="Nichols R.A."/>
            <person name="Borrell J.S."/>
        </authorList>
    </citation>
    <scope>NUCLEOTIDE SEQUENCE [LARGE SCALE GENOMIC DNA]</scope>
    <source>
        <strain evidence="14">cv. Maze</strain>
        <tissue evidence="13">Seeds</tissue>
    </source>
</reference>
<name>A0AAV8PVN8_ENSVE</name>
<feature type="binding site" evidence="9">
    <location>
        <position position="159"/>
    </location>
    <ligand>
        <name>Mn(2+)</name>
        <dbReference type="ChEBI" id="CHEBI:29035"/>
    </ligand>
</feature>
<sequence>MELYYTKRPFLLFLSFTLLLVASTRADPDSLQDLCVADLGATSVVVNGFPCKPASNVTSDDFFFAGLSMEGNTSNIFASNVTAANVLSFPGLNTLGVSMNRVDVAPGGLNPPHSHPRATELIILLKGRLLVGFISTSNQFFSKVLNPGEMFVVPKGLIHFQYNVGDKKAFAITTFDSQLPGVVIASTTLFGSTPAIPDDVLAKAFQVDQKVVTAIKSKFER</sequence>
<keyword evidence="11" id="KW-0732">Signal</keyword>
<feature type="binding site" evidence="9">
    <location>
        <position position="113"/>
    </location>
    <ligand>
        <name>Mn(2+)</name>
        <dbReference type="ChEBI" id="CHEBI:29035"/>
    </ligand>
</feature>
<evidence type="ECO:0000256" key="11">
    <source>
        <dbReference type="RuleBase" id="RU366015"/>
    </source>
</evidence>
<dbReference type="EMBL" id="JAQQAF010000003">
    <property type="protein sequence ID" value="KAJ8499884.1"/>
    <property type="molecule type" value="Genomic_DNA"/>
</dbReference>
<keyword evidence="6 10" id="KW-1015">Disulfide bond</keyword>
<comment type="similarity">
    <text evidence="2 11">Belongs to the germin family.</text>
</comment>
<dbReference type="CDD" id="cd02241">
    <property type="entry name" value="cupin_OxOx"/>
    <property type="match status" value="1"/>
</dbReference>
<dbReference type="AlphaFoldDB" id="A0AAV8PVN8"/>